<dbReference type="NCBIfam" id="TIGR02864">
    <property type="entry name" value="spore_sspO"/>
    <property type="match status" value="1"/>
</dbReference>
<keyword evidence="1" id="KW-0749">Sporulation</keyword>
<keyword evidence="5" id="KW-1185">Reference proteome</keyword>
<evidence type="ECO:0000313" key="4">
    <source>
        <dbReference type="EMBL" id="KSU89404.1"/>
    </source>
</evidence>
<sequence length="49" mass="5408">MANHKSKHVIPGANAASAQGKGAGYNEEFSNEPLTEQQKQNNKKRKKNQ</sequence>
<gene>
    <name evidence="4" type="primary">sspO</name>
    <name evidence="4" type="ORF">AS180_02305</name>
</gene>
<name>A0A0V8JR93_9BACI</name>
<accession>A0A0V8JR93</accession>
<evidence type="ECO:0000313" key="5">
    <source>
        <dbReference type="Proteomes" id="UP000053681"/>
    </source>
</evidence>
<dbReference type="RefSeq" id="WP_025911139.1">
    <property type="nucleotide sequence ID" value="NZ_KQ758628.1"/>
</dbReference>
<dbReference type="Proteomes" id="UP000053681">
    <property type="component" value="Unassembled WGS sequence"/>
</dbReference>
<dbReference type="GO" id="GO:0030435">
    <property type="term" value="P:sporulation resulting in formation of a cellular spore"/>
    <property type="evidence" value="ECO:0007669"/>
    <property type="project" value="UniProtKB-KW"/>
</dbReference>
<reference evidence="4 5" key="1">
    <citation type="submission" date="2015-11" db="EMBL/GenBank/DDBJ databases">
        <title>Bacillus caseinolyticus sp nov.</title>
        <authorList>
            <person name="Dastager S.G."/>
            <person name="Mawlankar R."/>
        </authorList>
    </citation>
    <scope>NUCLEOTIDE SEQUENCE [LARGE SCALE GENOMIC DNA]</scope>
    <source>
        <strain evidence="4 5">SGD-V-76</strain>
    </source>
</reference>
<evidence type="ECO:0000256" key="1">
    <source>
        <dbReference type="ARBA" id="ARBA00022969"/>
    </source>
</evidence>
<evidence type="ECO:0000256" key="3">
    <source>
        <dbReference type="SAM" id="MobiDB-lite"/>
    </source>
</evidence>
<dbReference type="InterPro" id="IPR012613">
    <property type="entry name" value="SASP_SspO"/>
</dbReference>
<proteinExistence type="predicted"/>
<comment type="caution">
    <text evidence="4">The sequence shown here is derived from an EMBL/GenBank/DDBJ whole genome shotgun (WGS) entry which is preliminary data.</text>
</comment>
<dbReference type="Pfam" id="PF08175">
    <property type="entry name" value="SspO"/>
    <property type="match status" value="1"/>
</dbReference>
<dbReference type="GO" id="GO:0042601">
    <property type="term" value="C:endospore-forming forespore"/>
    <property type="evidence" value="ECO:0007669"/>
    <property type="project" value="InterPro"/>
</dbReference>
<feature type="region of interest" description="Disordered" evidence="3">
    <location>
        <begin position="1"/>
        <end position="49"/>
    </location>
</feature>
<dbReference type="GO" id="GO:0030436">
    <property type="term" value="P:asexual sporulation"/>
    <property type="evidence" value="ECO:0007669"/>
    <property type="project" value="UniProtKB-UniRule"/>
</dbReference>
<organism evidence="4 5">
    <name type="scientific">Priestia veravalensis</name>
    <dbReference type="NCBI Taxonomy" id="1414648"/>
    <lineage>
        <taxon>Bacteria</taxon>
        <taxon>Bacillati</taxon>
        <taxon>Bacillota</taxon>
        <taxon>Bacilli</taxon>
        <taxon>Bacillales</taxon>
        <taxon>Bacillaceae</taxon>
        <taxon>Priestia</taxon>
    </lineage>
</organism>
<protein>
    <recommendedName>
        <fullName evidence="2">Small acid-soluble spore protein O</fullName>
    </recommendedName>
</protein>
<dbReference type="AlphaFoldDB" id="A0A0V8JR93"/>
<dbReference type="EMBL" id="LNQP01000005">
    <property type="protein sequence ID" value="KSU89404.1"/>
    <property type="molecule type" value="Genomic_DNA"/>
</dbReference>
<evidence type="ECO:0000256" key="2">
    <source>
        <dbReference type="NCBIfam" id="TIGR02864"/>
    </source>
</evidence>
<dbReference type="GeneID" id="93682331"/>